<evidence type="ECO:0000256" key="1">
    <source>
        <dbReference type="SAM" id="Phobius"/>
    </source>
</evidence>
<organism evidence="2 3">
    <name type="scientific">[Mycoplasma] falconis</name>
    <dbReference type="NCBI Taxonomy" id="92403"/>
    <lineage>
        <taxon>Bacteria</taxon>
        <taxon>Bacillati</taxon>
        <taxon>Mycoplasmatota</taxon>
        <taxon>Mycoplasmoidales</taxon>
        <taxon>Metamycoplasmataceae</taxon>
        <taxon>Metamycoplasma</taxon>
    </lineage>
</organism>
<keyword evidence="1" id="KW-0812">Transmembrane</keyword>
<keyword evidence="3" id="KW-1185">Reference proteome</keyword>
<keyword evidence="1" id="KW-1133">Transmembrane helix</keyword>
<proteinExistence type="predicted"/>
<comment type="caution">
    <text evidence="2">The sequence shown here is derived from an EMBL/GenBank/DDBJ whole genome shotgun (WGS) entry which is preliminary data.</text>
</comment>
<dbReference type="RefSeq" id="WP_140781405.1">
    <property type="nucleotide sequence ID" value="NZ_VFSS01000007.1"/>
</dbReference>
<evidence type="ECO:0000313" key="2">
    <source>
        <dbReference type="EMBL" id="TPE57209.1"/>
    </source>
</evidence>
<dbReference type="OrthoDB" id="398159at2"/>
<accession>A0A501X9V1</accession>
<evidence type="ECO:0000313" key="3">
    <source>
        <dbReference type="Proteomes" id="UP000319776"/>
    </source>
</evidence>
<reference evidence="2 3" key="1">
    <citation type="submission" date="2019-06" db="EMBL/GenBank/DDBJ databases">
        <title>Mycoplasma falconis type strain whole genome sequence.</title>
        <authorList>
            <person name="Spergser J."/>
        </authorList>
    </citation>
    <scope>NUCLEOTIDE SEQUENCE [LARGE SCALE GENOMIC DNA]</scope>
    <source>
        <strain evidence="2 3">ATCC 51372</strain>
    </source>
</reference>
<keyword evidence="1" id="KW-0472">Membrane</keyword>
<name>A0A501X9V1_9BACT</name>
<feature type="transmembrane region" description="Helical" evidence="1">
    <location>
        <begin position="215"/>
        <end position="235"/>
    </location>
</feature>
<dbReference type="EMBL" id="VFSS01000007">
    <property type="protein sequence ID" value="TPE57209.1"/>
    <property type="molecule type" value="Genomic_DNA"/>
</dbReference>
<gene>
    <name evidence="2" type="ORF">FJO69_02230</name>
</gene>
<dbReference type="AlphaFoldDB" id="A0A501X9V1"/>
<sequence>MAETKKPSTLQRFYISEFFDKERNVSFNLKKANVKKLTNFSEFVDAVQEFVNIAEQSNKKSKCWFHRDGAFRGCVDVDGARRILGIFKENKVENKDAIEYLEKENLVEKPAAKAKKEVNLDEEALKVAFVVDKAASKKANEVKKEDIQAISKYKVTIESIVPNGSELDVYYFISNGDKRSDVVMSKLEGFGTECACAPVVETPVRYHNHRKDRTFWTLLSLLVVLIVINIILIILRAQGIL</sequence>
<protein>
    <submittedName>
        <fullName evidence="2">Uncharacterized protein</fullName>
    </submittedName>
</protein>
<dbReference type="Proteomes" id="UP000319776">
    <property type="component" value="Unassembled WGS sequence"/>
</dbReference>